<dbReference type="Pfam" id="PF02899">
    <property type="entry name" value="Phage_int_SAM_1"/>
    <property type="match status" value="1"/>
</dbReference>
<evidence type="ECO:0000259" key="6">
    <source>
        <dbReference type="PROSITE" id="PS51898"/>
    </source>
</evidence>
<comment type="caution">
    <text evidence="8">The sequence shown here is derived from an EMBL/GenBank/DDBJ whole genome shotgun (WGS) entry which is preliminary data.</text>
</comment>
<dbReference type="InterPro" id="IPR050090">
    <property type="entry name" value="Tyrosine_recombinase_XerCD"/>
</dbReference>
<keyword evidence="9" id="KW-1185">Reference proteome</keyword>
<feature type="domain" description="Core-binding (CB)" evidence="7">
    <location>
        <begin position="30"/>
        <end position="112"/>
    </location>
</feature>
<protein>
    <submittedName>
        <fullName evidence="8">Integrase</fullName>
    </submittedName>
</protein>
<dbReference type="InterPro" id="IPR004107">
    <property type="entry name" value="Integrase_SAM-like_N"/>
</dbReference>
<evidence type="ECO:0000259" key="7">
    <source>
        <dbReference type="PROSITE" id="PS51900"/>
    </source>
</evidence>
<gene>
    <name evidence="8" type="ORF">SAE02_67540</name>
</gene>
<dbReference type="OrthoDB" id="7830133at2"/>
<comment type="similarity">
    <text evidence="1">Belongs to the 'phage' integrase family.</text>
</comment>
<dbReference type="AlphaFoldDB" id="A0A512E1P1"/>
<proteinExistence type="inferred from homology"/>
<dbReference type="InterPro" id="IPR044068">
    <property type="entry name" value="CB"/>
</dbReference>
<dbReference type="GO" id="GO:0006310">
    <property type="term" value="P:DNA recombination"/>
    <property type="evidence" value="ECO:0007669"/>
    <property type="project" value="UniProtKB-KW"/>
</dbReference>
<dbReference type="PROSITE" id="PS51900">
    <property type="entry name" value="CB"/>
    <property type="match status" value="1"/>
</dbReference>
<dbReference type="SUPFAM" id="SSF56349">
    <property type="entry name" value="DNA breaking-rejoining enzymes"/>
    <property type="match status" value="1"/>
</dbReference>
<dbReference type="InterPro" id="IPR010998">
    <property type="entry name" value="Integrase_recombinase_N"/>
</dbReference>
<evidence type="ECO:0000313" key="8">
    <source>
        <dbReference type="EMBL" id="GEO42606.1"/>
    </source>
</evidence>
<dbReference type="InterPro" id="IPR002104">
    <property type="entry name" value="Integrase_catalytic"/>
</dbReference>
<dbReference type="GO" id="GO:0003677">
    <property type="term" value="F:DNA binding"/>
    <property type="evidence" value="ECO:0007669"/>
    <property type="project" value="UniProtKB-UniRule"/>
</dbReference>
<keyword evidence="3 5" id="KW-0238">DNA-binding</keyword>
<dbReference type="EMBL" id="BJYZ01000046">
    <property type="protein sequence ID" value="GEO42606.1"/>
    <property type="molecule type" value="Genomic_DNA"/>
</dbReference>
<evidence type="ECO:0000256" key="2">
    <source>
        <dbReference type="ARBA" id="ARBA00022908"/>
    </source>
</evidence>
<dbReference type="Proteomes" id="UP000321523">
    <property type="component" value="Unassembled WGS sequence"/>
</dbReference>
<sequence length="328" mass="36301">MTNDLIISSESWVSVPGIEGPLVLPVLIAAQGDRATSRYVEFFVKIENENTRTAYLRAAGQFFAWCEVSGLTLPAIQPVHVAAYREVLKKHYAAPTIKQHLAAIRRLFDELVVSQVIPHNPAAAVRGPKHSTAKGKTHMPSRDEAKTLLAAIDTTTLVGLRDRALIGILLFTFARIGAVTGMRVGDYYPVGKRWWVRLHEKGGKEHEMPAHHTLQDWLDAYLDAAGIADDRQGFLFRTADGRSGRLTANGMTQPDAYRMIQRRAAASGVVTRIGCHSWRARGITAYLENGGLLEHAQQMAAHSSARTTKLYDRRGEIVSTEEVGKIWL</sequence>
<accession>A0A512E1P1</accession>
<dbReference type="Gene3D" id="1.10.443.10">
    <property type="entry name" value="Intergrase catalytic core"/>
    <property type="match status" value="1"/>
</dbReference>
<dbReference type="RefSeq" id="WP_147041138.1">
    <property type="nucleotide sequence ID" value="NZ_BJYZ01000046.1"/>
</dbReference>
<dbReference type="PROSITE" id="PS51898">
    <property type="entry name" value="TYR_RECOMBINASE"/>
    <property type="match status" value="1"/>
</dbReference>
<evidence type="ECO:0000256" key="4">
    <source>
        <dbReference type="ARBA" id="ARBA00023172"/>
    </source>
</evidence>
<evidence type="ECO:0000256" key="3">
    <source>
        <dbReference type="ARBA" id="ARBA00023125"/>
    </source>
</evidence>
<dbReference type="Pfam" id="PF00589">
    <property type="entry name" value="Phage_integrase"/>
    <property type="match status" value="1"/>
</dbReference>
<keyword evidence="4" id="KW-0233">DNA recombination</keyword>
<feature type="domain" description="Tyr recombinase" evidence="6">
    <location>
        <begin position="135"/>
        <end position="328"/>
    </location>
</feature>
<evidence type="ECO:0000313" key="9">
    <source>
        <dbReference type="Proteomes" id="UP000321523"/>
    </source>
</evidence>
<evidence type="ECO:0000256" key="1">
    <source>
        <dbReference type="ARBA" id="ARBA00008857"/>
    </source>
</evidence>
<dbReference type="PANTHER" id="PTHR30349:SF41">
    <property type="entry name" value="INTEGRASE_RECOMBINASE PROTEIN MJ0367-RELATED"/>
    <property type="match status" value="1"/>
</dbReference>
<dbReference type="InterPro" id="IPR013762">
    <property type="entry name" value="Integrase-like_cat_sf"/>
</dbReference>
<organism evidence="8 9">
    <name type="scientific">Skermanella aerolata</name>
    <dbReference type="NCBI Taxonomy" id="393310"/>
    <lineage>
        <taxon>Bacteria</taxon>
        <taxon>Pseudomonadati</taxon>
        <taxon>Pseudomonadota</taxon>
        <taxon>Alphaproteobacteria</taxon>
        <taxon>Rhodospirillales</taxon>
        <taxon>Azospirillaceae</taxon>
        <taxon>Skermanella</taxon>
    </lineage>
</organism>
<dbReference type="Gene3D" id="1.10.150.130">
    <property type="match status" value="1"/>
</dbReference>
<name>A0A512E1P1_9PROT</name>
<evidence type="ECO:0000256" key="5">
    <source>
        <dbReference type="PROSITE-ProRule" id="PRU01248"/>
    </source>
</evidence>
<reference evidence="8 9" key="1">
    <citation type="submission" date="2019-07" db="EMBL/GenBank/DDBJ databases">
        <title>Whole genome shotgun sequence of Skermanella aerolata NBRC 106429.</title>
        <authorList>
            <person name="Hosoyama A."/>
            <person name="Uohara A."/>
            <person name="Ohji S."/>
            <person name="Ichikawa N."/>
        </authorList>
    </citation>
    <scope>NUCLEOTIDE SEQUENCE [LARGE SCALE GENOMIC DNA]</scope>
    <source>
        <strain evidence="8 9">NBRC 106429</strain>
    </source>
</reference>
<keyword evidence="2" id="KW-0229">DNA integration</keyword>
<dbReference type="GO" id="GO:0015074">
    <property type="term" value="P:DNA integration"/>
    <property type="evidence" value="ECO:0007669"/>
    <property type="project" value="UniProtKB-KW"/>
</dbReference>
<dbReference type="InterPro" id="IPR011010">
    <property type="entry name" value="DNA_brk_join_enz"/>
</dbReference>
<dbReference type="PANTHER" id="PTHR30349">
    <property type="entry name" value="PHAGE INTEGRASE-RELATED"/>
    <property type="match status" value="1"/>
</dbReference>